<evidence type="ECO:0000313" key="3">
    <source>
        <dbReference type="EMBL" id="SQI33975.1"/>
    </source>
</evidence>
<keyword evidence="1" id="KW-0472">Membrane</keyword>
<keyword evidence="2" id="KW-0732">Signal</keyword>
<protein>
    <submittedName>
        <fullName evidence="3">Membrane protein</fullName>
    </submittedName>
</protein>
<dbReference type="STRING" id="1219011.GCA_001895045_02520"/>
<proteinExistence type="predicted"/>
<feature type="signal peptide" evidence="2">
    <location>
        <begin position="1"/>
        <end position="27"/>
    </location>
</feature>
<dbReference type="EMBL" id="LS483468">
    <property type="protein sequence ID" value="SQI33975.1"/>
    <property type="molecule type" value="Genomic_DNA"/>
</dbReference>
<evidence type="ECO:0000256" key="2">
    <source>
        <dbReference type="SAM" id="SignalP"/>
    </source>
</evidence>
<keyword evidence="4" id="KW-1185">Reference proteome</keyword>
<evidence type="ECO:0000313" key="4">
    <source>
        <dbReference type="Proteomes" id="UP000249091"/>
    </source>
</evidence>
<sequence>MSDTLRPALTRLRTPALVAAGTAGVCAAVVWADPTTPGGVIPPCPTYTIFGIYCPGCGLSRMLYSLVHLDIQAALHYNALGVVAVAIAVVAFAAWTVGRVRGTTGPQWGRSRWAPRIALVTIALWFVVRNIPVAPFTALRI</sequence>
<dbReference type="AlphaFoldDB" id="A0A2X4X3J2"/>
<keyword evidence="1" id="KW-0812">Transmembrane</keyword>
<dbReference type="KEGG" id="rcr:NCTC10994_02693"/>
<feature type="transmembrane region" description="Helical" evidence="1">
    <location>
        <begin position="117"/>
        <end position="139"/>
    </location>
</feature>
<accession>A0A2X4X3J2</accession>
<organism evidence="3 4">
    <name type="scientific">Rhodococcus coprophilus</name>
    <dbReference type="NCBI Taxonomy" id="38310"/>
    <lineage>
        <taxon>Bacteria</taxon>
        <taxon>Bacillati</taxon>
        <taxon>Actinomycetota</taxon>
        <taxon>Actinomycetes</taxon>
        <taxon>Mycobacteriales</taxon>
        <taxon>Nocardiaceae</taxon>
        <taxon>Rhodococcus</taxon>
    </lineage>
</organism>
<keyword evidence="1" id="KW-1133">Transmembrane helix</keyword>
<dbReference type="RefSeq" id="WP_072700999.1">
    <property type="nucleotide sequence ID" value="NZ_JAFBBL010000001.1"/>
</dbReference>
<dbReference type="Pfam" id="PF10825">
    <property type="entry name" value="DUF2752"/>
    <property type="match status" value="1"/>
</dbReference>
<feature type="transmembrane region" description="Helical" evidence="1">
    <location>
        <begin position="48"/>
        <end position="67"/>
    </location>
</feature>
<dbReference type="Proteomes" id="UP000249091">
    <property type="component" value="Chromosome 1"/>
</dbReference>
<reference evidence="3 4" key="1">
    <citation type="submission" date="2018-06" db="EMBL/GenBank/DDBJ databases">
        <authorList>
            <consortium name="Pathogen Informatics"/>
            <person name="Doyle S."/>
        </authorList>
    </citation>
    <scope>NUCLEOTIDE SEQUENCE [LARGE SCALE GENOMIC DNA]</scope>
    <source>
        <strain evidence="3 4">NCTC10994</strain>
    </source>
</reference>
<gene>
    <name evidence="3" type="ORF">NCTC10994_02693</name>
</gene>
<feature type="chain" id="PRO_5038509715" evidence="2">
    <location>
        <begin position="28"/>
        <end position="141"/>
    </location>
</feature>
<dbReference type="InterPro" id="IPR021215">
    <property type="entry name" value="DUF2752"/>
</dbReference>
<feature type="transmembrane region" description="Helical" evidence="1">
    <location>
        <begin position="79"/>
        <end position="97"/>
    </location>
</feature>
<evidence type="ECO:0000256" key="1">
    <source>
        <dbReference type="SAM" id="Phobius"/>
    </source>
</evidence>
<name>A0A2X4X3J2_9NOCA</name>